<keyword evidence="2" id="KW-1185">Reference proteome</keyword>
<evidence type="ECO:0000313" key="1">
    <source>
        <dbReference type="EMBL" id="CEG48724.1"/>
    </source>
</evidence>
<organism evidence="1 2">
    <name type="scientific">Plasmopara halstedii</name>
    <name type="common">Downy mildew of sunflower</name>
    <dbReference type="NCBI Taxonomy" id="4781"/>
    <lineage>
        <taxon>Eukaryota</taxon>
        <taxon>Sar</taxon>
        <taxon>Stramenopiles</taxon>
        <taxon>Oomycota</taxon>
        <taxon>Peronosporomycetes</taxon>
        <taxon>Peronosporales</taxon>
        <taxon>Peronosporaceae</taxon>
        <taxon>Plasmopara</taxon>
    </lineage>
</organism>
<dbReference type="AlphaFoldDB" id="A0A0P1B1U8"/>
<evidence type="ECO:0000313" key="2">
    <source>
        <dbReference type="Proteomes" id="UP000054928"/>
    </source>
</evidence>
<sequence>MRIQCFADWKVHRRTACVNKRCVRMPPVHLIVARRYQRPAFAGVTYDNSTIYPTLRKVMVAGG</sequence>
<reference evidence="2" key="1">
    <citation type="submission" date="2014-09" db="EMBL/GenBank/DDBJ databases">
        <authorList>
            <person name="Sharma Rahul"/>
            <person name="Thines Marco"/>
        </authorList>
    </citation>
    <scope>NUCLEOTIDE SEQUENCE [LARGE SCALE GENOMIC DNA]</scope>
</reference>
<protein>
    <submittedName>
        <fullName evidence="1">Uncharacterized protein</fullName>
    </submittedName>
</protein>
<name>A0A0P1B1U8_PLAHL</name>
<dbReference type="EMBL" id="CCYD01003042">
    <property type="protein sequence ID" value="CEG48724.1"/>
    <property type="molecule type" value="Genomic_DNA"/>
</dbReference>
<proteinExistence type="predicted"/>
<dbReference type="Proteomes" id="UP000054928">
    <property type="component" value="Unassembled WGS sequence"/>
</dbReference>
<dbReference type="GeneID" id="59052943"/>
<accession>A0A0P1B1U8</accession>
<dbReference type="RefSeq" id="XP_036263467.1">
    <property type="nucleotide sequence ID" value="XM_036407222.1"/>
</dbReference>